<feature type="region of interest" description="Disordered" evidence="1">
    <location>
        <begin position="1"/>
        <end position="29"/>
    </location>
</feature>
<feature type="compositionally biased region" description="Basic residues" evidence="1">
    <location>
        <begin position="1"/>
        <end position="17"/>
    </location>
</feature>
<feature type="compositionally biased region" description="Polar residues" evidence="1">
    <location>
        <begin position="18"/>
        <end position="29"/>
    </location>
</feature>
<name>A0A1E1XE08_9ACAR</name>
<evidence type="ECO:0000313" key="2">
    <source>
        <dbReference type="EMBL" id="JAT97502.1"/>
    </source>
</evidence>
<evidence type="ECO:0000256" key="1">
    <source>
        <dbReference type="SAM" id="MobiDB-lite"/>
    </source>
</evidence>
<proteinExistence type="evidence at transcript level"/>
<dbReference type="EMBL" id="GFAC01001686">
    <property type="protein sequence ID" value="JAT97502.1"/>
    <property type="molecule type" value="mRNA"/>
</dbReference>
<sequence>MMSHLLRKSFKSHRRTHSTPPGSMVTATDKNTRNTLPLQKAALIEVPEHEELRSAGTRHGSLGFDATTSAAPRSVDEAKIALAKSSAQTSPGVSLPKNRDWIRIQQTIRNLFKTNCVPLELGEMTVLHEKIRTLSSSKAGPFLFDSFKRELEVCFTALLQRLQELPGKYCTECNYQPNIHILACVFFCVLSSRLHGSHLPLNPSVLALYVHPLTKVFSPWGLLLSRIEQLL</sequence>
<reference evidence="2" key="1">
    <citation type="journal article" date="2017" name="Front. Cell. Infect. Microbiol.">
        <title>The Distinct Transcriptional Response of the Midgut of Amblyomma sculptum and Amblyomma aureolatum Ticks to Rickettsia rickettsii Correlates to Their Differences in Susceptibility to Infection.</title>
        <authorList>
            <person name="Martins L.A."/>
            <person name="Galletti M.F.B.M."/>
            <person name="Ribeiro J.M."/>
            <person name="Fujita A."/>
            <person name="Costa F.B."/>
            <person name="Labruna M.B."/>
            <person name="Daffre S."/>
            <person name="Fogaca A.C."/>
        </authorList>
    </citation>
    <scope>NUCLEOTIDE SEQUENCE</scope>
</reference>
<dbReference type="AlphaFoldDB" id="A0A1E1XE08"/>
<accession>A0A1E1XE08</accession>
<protein>
    <submittedName>
        <fullName evidence="2">Uncharacterized protein</fullName>
    </submittedName>
</protein>
<organism evidence="2">
    <name type="scientific">Amblyomma aureolatum</name>
    <dbReference type="NCBI Taxonomy" id="187763"/>
    <lineage>
        <taxon>Eukaryota</taxon>
        <taxon>Metazoa</taxon>
        <taxon>Ecdysozoa</taxon>
        <taxon>Arthropoda</taxon>
        <taxon>Chelicerata</taxon>
        <taxon>Arachnida</taxon>
        <taxon>Acari</taxon>
        <taxon>Parasitiformes</taxon>
        <taxon>Ixodida</taxon>
        <taxon>Ixodoidea</taxon>
        <taxon>Ixodidae</taxon>
        <taxon>Amblyomminae</taxon>
        <taxon>Amblyomma</taxon>
    </lineage>
</organism>